<organism evidence="2 3">
    <name type="scientific">Heracleum sosnowskyi</name>
    <dbReference type="NCBI Taxonomy" id="360622"/>
    <lineage>
        <taxon>Eukaryota</taxon>
        <taxon>Viridiplantae</taxon>
        <taxon>Streptophyta</taxon>
        <taxon>Embryophyta</taxon>
        <taxon>Tracheophyta</taxon>
        <taxon>Spermatophyta</taxon>
        <taxon>Magnoliopsida</taxon>
        <taxon>eudicotyledons</taxon>
        <taxon>Gunneridae</taxon>
        <taxon>Pentapetalae</taxon>
        <taxon>asterids</taxon>
        <taxon>campanulids</taxon>
        <taxon>Apiales</taxon>
        <taxon>Apiaceae</taxon>
        <taxon>Apioideae</taxon>
        <taxon>apioid superclade</taxon>
        <taxon>Tordylieae</taxon>
        <taxon>Tordyliinae</taxon>
        <taxon>Heracleum</taxon>
    </lineage>
</organism>
<sequence>MLVNCNIISGRELVIAYRAVIEHVADPTEFCKSLSSLTVGQGATVISTINRSMRAYATAIVAAEYLLQWIQEMAGFVYNPLSGRWSLSDEIGVNFIAKLMFGVRYTDLQTKKYINHLRKRKDRSKVHFLSILIPFSFSGRPVLTLVVVPHDSFSGRK</sequence>
<keyword evidence="1" id="KW-1133">Transmembrane helix</keyword>
<comment type="caution">
    <text evidence="2">The sequence shown here is derived from an EMBL/GenBank/DDBJ whole genome shotgun (WGS) entry which is preliminary data.</text>
</comment>
<evidence type="ECO:0000313" key="3">
    <source>
        <dbReference type="Proteomes" id="UP001237642"/>
    </source>
</evidence>
<keyword evidence="1" id="KW-0472">Membrane</keyword>
<keyword evidence="3" id="KW-1185">Reference proteome</keyword>
<dbReference type="Gene3D" id="3.40.50.150">
    <property type="entry name" value="Vaccinia Virus protein VP39"/>
    <property type="match status" value="1"/>
</dbReference>
<proteinExistence type="predicted"/>
<feature type="transmembrane region" description="Helical" evidence="1">
    <location>
        <begin position="126"/>
        <end position="148"/>
    </location>
</feature>
<dbReference type="Proteomes" id="UP001237642">
    <property type="component" value="Unassembled WGS sequence"/>
</dbReference>
<gene>
    <name evidence="2" type="ORF">POM88_004454</name>
</gene>
<name>A0AAD8JJW4_9APIA</name>
<evidence type="ECO:0000256" key="1">
    <source>
        <dbReference type="SAM" id="Phobius"/>
    </source>
</evidence>
<dbReference type="AlphaFoldDB" id="A0AAD8JJW4"/>
<reference evidence="2" key="2">
    <citation type="submission" date="2023-05" db="EMBL/GenBank/DDBJ databases">
        <authorList>
            <person name="Schelkunov M.I."/>
        </authorList>
    </citation>
    <scope>NUCLEOTIDE SEQUENCE</scope>
    <source>
        <strain evidence="2">Hsosn_3</strain>
        <tissue evidence="2">Leaf</tissue>
    </source>
</reference>
<reference evidence="2" key="1">
    <citation type="submission" date="2023-02" db="EMBL/GenBank/DDBJ databases">
        <title>Genome of toxic invasive species Heracleum sosnowskyi carries increased number of genes despite the absence of recent whole-genome duplications.</title>
        <authorList>
            <person name="Schelkunov M."/>
            <person name="Shtratnikova V."/>
            <person name="Makarenko M."/>
            <person name="Klepikova A."/>
            <person name="Omelchenko D."/>
            <person name="Novikova G."/>
            <person name="Obukhova E."/>
            <person name="Bogdanov V."/>
            <person name="Penin A."/>
            <person name="Logacheva M."/>
        </authorList>
    </citation>
    <scope>NUCLEOTIDE SEQUENCE</scope>
    <source>
        <strain evidence="2">Hsosn_3</strain>
        <tissue evidence="2">Leaf</tissue>
    </source>
</reference>
<evidence type="ECO:0000313" key="2">
    <source>
        <dbReference type="EMBL" id="KAK1404849.1"/>
    </source>
</evidence>
<keyword evidence="1" id="KW-0812">Transmembrane</keyword>
<dbReference type="EMBL" id="JAUIZM010000001">
    <property type="protein sequence ID" value="KAK1404849.1"/>
    <property type="molecule type" value="Genomic_DNA"/>
</dbReference>
<accession>A0AAD8JJW4</accession>
<protein>
    <submittedName>
        <fullName evidence="2">Uncharacterized protein</fullName>
    </submittedName>
</protein>
<dbReference type="InterPro" id="IPR029063">
    <property type="entry name" value="SAM-dependent_MTases_sf"/>
</dbReference>